<proteinExistence type="predicted"/>
<protein>
    <submittedName>
        <fullName evidence="1">Uncharacterized protein</fullName>
    </submittedName>
</protein>
<sequence length="516" mass="58289">MPLLKKGIIAPGVEGLDFSKPPIFLTAQSGFSKNMRYRRGEMVKRPGKSKYGTAVIADANPVVGLAVFEDIGSQEKTLLRISKTKFEKYTPSTDVWSSIATTPFSGGDDDFFSFANVTNSKIIVVTNFVDRIRQWNGSGNNTVLGGNPPYARFCAYLAPYLLLGDTNDGVDPSASKVAWCDTDDPETWSGGNSGSQALSDDASPLRGMLKLDQYVVAYKRDSLWLGRRNDTDIFLFTCEKTGIGLASTRSAVDVAGTHYFMSQLQNLIDFHRWNGGIPEPIGGPVRDEIASKIETSKIGRCFAVNMSHYDEVWFYIVLAGYSWPTEIYKYNYRTGFWYVDTCSEITSSVIWQRTSALTWDEISTSWDNMLIRWDDALSASGYEAILGDSRGWTLKEDVLVSDDDGVVVDGWYISPDYFGEGIREFKERWLQLDLLARGVGRVYVDYSLDHGDNWVNIPYTSVQAYVDLTAAYLTYHLYFDVVSDKIRFRLRNERSNETFYLRVLDAYYLKREKTGR</sequence>
<dbReference type="EMBL" id="MT142274">
    <property type="protein sequence ID" value="QJA77282.1"/>
    <property type="molecule type" value="Genomic_DNA"/>
</dbReference>
<evidence type="ECO:0000313" key="1">
    <source>
        <dbReference type="EMBL" id="QJA61573.1"/>
    </source>
</evidence>
<organism evidence="1">
    <name type="scientific">viral metagenome</name>
    <dbReference type="NCBI Taxonomy" id="1070528"/>
    <lineage>
        <taxon>unclassified sequences</taxon>
        <taxon>metagenomes</taxon>
        <taxon>organismal metagenomes</taxon>
    </lineage>
</organism>
<reference evidence="1" key="1">
    <citation type="submission" date="2020-03" db="EMBL/GenBank/DDBJ databases">
        <title>The deep terrestrial virosphere.</title>
        <authorList>
            <person name="Holmfeldt K."/>
            <person name="Nilsson E."/>
            <person name="Simone D."/>
            <person name="Lopez-Fernandez M."/>
            <person name="Wu X."/>
            <person name="de Brujin I."/>
            <person name="Lundin D."/>
            <person name="Andersson A."/>
            <person name="Bertilsson S."/>
            <person name="Dopson M."/>
        </authorList>
    </citation>
    <scope>NUCLEOTIDE SEQUENCE</scope>
    <source>
        <strain evidence="2">MM415A01336</strain>
        <strain evidence="1">MM415B00921</strain>
    </source>
</reference>
<dbReference type="EMBL" id="MT141445">
    <property type="protein sequence ID" value="QJA61573.1"/>
    <property type="molecule type" value="Genomic_DNA"/>
</dbReference>
<gene>
    <name evidence="2" type="ORF">MM415A01336_0006</name>
    <name evidence="1" type="ORF">MM415B00921_0026</name>
</gene>
<dbReference type="AlphaFoldDB" id="A0A6M3IVJ5"/>
<evidence type="ECO:0000313" key="2">
    <source>
        <dbReference type="EMBL" id="QJA77282.1"/>
    </source>
</evidence>
<accession>A0A6M3IVJ5</accession>
<name>A0A6M3IVJ5_9ZZZZ</name>